<dbReference type="AlphaFoldDB" id="A0A1C4U0P6"/>
<dbReference type="CDD" id="cd05966">
    <property type="entry name" value="ACS"/>
    <property type="match status" value="1"/>
</dbReference>
<dbReference type="Gene3D" id="3.40.50.12780">
    <property type="entry name" value="N-terminal domain of ligase-like"/>
    <property type="match status" value="1"/>
</dbReference>
<comment type="similarity">
    <text evidence="1 6">Belongs to the ATP-dependent AMP-binding enzyme family.</text>
</comment>
<evidence type="ECO:0000313" key="11">
    <source>
        <dbReference type="Proteomes" id="UP000198242"/>
    </source>
</evidence>
<feature type="binding site" evidence="6">
    <location>
        <position position="522"/>
    </location>
    <ligand>
        <name>ATP</name>
        <dbReference type="ChEBI" id="CHEBI:30616"/>
    </ligand>
</feature>
<dbReference type="InterPro" id="IPR025110">
    <property type="entry name" value="AMP-bd_C"/>
</dbReference>
<dbReference type="PANTHER" id="PTHR24095:SF14">
    <property type="entry name" value="ACETYL-COENZYME A SYNTHETASE 1"/>
    <property type="match status" value="1"/>
</dbReference>
<dbReference type="NCBIfam" id="TIGR02188">
    <property type="entry name" value="Ac_CoA_lig_AcsA"/>
    <property type="match status" value="1"/>
</dbReference>
<dbReference type="InterPro" id="IPR000873">
    <property type="entry name" value="AMP-dep_synth/lig_dom"/>
</dbReference>
<name>A0A1C4U0P6_MICVI</name>
<dbReference type="InterPro" id="IPR032387">
    <property type="entry name" value="ACAS_N"/>
</dbReference>
<feature type="binding site" evidence="6">
    <location>
        <position position="546"/>
    </location>
    <ligand>
        <name>Mg(2+)</name>
        <dbReference type="ChEBI" id="CHEBI:18420"/>
    </ligand>
</feature>
<evidence type="ECO:0000256" key="2">
    <source>
        <dbReference type="ARBA" id="ARBA00022598"/>
    </source>
</evidence>
<evidence type="ECO:0000256" key="1">
    <source>
        <dbReference type="ARBA" id="ARBA00006432"/>
    </source>
</evidence>
<feature type="binding site" evidence="6">
    <location>
        <begin position="410"/>
        <end position="415"/>
    </location>
    <ligand>
        <name>ATP</name>
        <dbReference type="ChEBI" id="CHEBI:30616"/>
    </ligand>
</feature>
<dbReference type="RefSeq" id="WP_089004405.1">
    <property type="nucleotide sequence ID" value="NZ_LT607411.1"/>
</dbReference>
<keyword evidence="6" id="KW-0460">Magnesium</keyword>
<keyword evidence="6" id="KW-0479">Metal-binding</keyword>
<feature type="binding site" evidence="6">
    <location>
        <position position="530"/>
    </location>
    <ligand>
        <name>CoA</name>
        <dbReference type="ChEBI" id="CHEBI:57287"/>
    </ligand>
</feature>
<dbReference type="FunFam" id="3.40.50.12780:FF:000001">
    <property type="entry name" value="Acetyl-coenzyme A synthetase"/>
    <property type="match status" value="1"/>
</dbReference>
<dbReference type="GO" id="GO:0046872">
    <property type="term" value="F:metal ion binding"/>
    <property type="evidence" value="ECO:0007669"/>
    <property type="project" value="UniProtKB-KW"/>
</dbReference>
<feature type="binding site" evidence="6">
    <location>
        <begin position="192"/>
        <end position="195"/>
    </location>
    <ligand>
        <name>CoA</name>
        <dbReference type="ChEBI" id="CHEBI:57287"/>
    </ligand>
</feature>
<reference evidence="11" key="1">
    <citation type="submission" date="2016-06" db="EMBL/GenBank/DDBJ databases">
        <authorList>
            <person name="Varghese N."/>
            <person name="Submissions Spin"/>
        </authorList>
    </citation>
    <scope>NUCLEOTIDE SEQUENCE [LARGE SCALE GENOMIC DNA]</scope>
    <source>
        <strain evidence="11">DSM 43909</strain>
    </source>
</reference>
<keyword evidence="5 6" id="KW-0007">Acetylation</keyword>
<evidence type="ECO:0000259" key="9">
    <source>
        <dbReference type="Pfam" id="PF16177"/>
    </source>
</evidence>
<feature type="binding site" evidence="6">
    <location>
        <position position="549"/>
    </location>
    <ligand>
        <name>Mg(2+)</name>
        <dbReference type="ChEBI" id="CHEBI:18420"/>
    </ligand>
</feature>
<evidence type="ECO:0000256" key="3">
    <source>
        <dbReference type="ARBA" id="ARBA00022741"/>
    </source>
</evidence>
<dbReference type="GO" id="GO:0003987">
    <property type="term" value="F:acetate-CoA ligase activity"/>
    <property type="evidence" value="ECO:0007669"/>
    <property type="project" value="UniProtKB-UniRule"/>
</dbReference>
<evidence type="ECO:0000259" key="8">
    <source>
        <dbReference type="Pfam" id="PF13193"/>
    </source>
</evidence>
<dbReference type="InterPro" id="IPR011904">
    <property type="entry name" value="Ac_CoA_lig"/>
</dbReference>
<gene>
    <name evidence="6" type="primary">acsA</name>
    <name evidence="10" type="ORF">GA0074695_0028</name>
</gene>
<evidence type="ECO:0000313" key="10">
    <source>
        <dbReference type="EMBL" id="SCE65194.1"/>
    </source>
</evidence>
<dbReference type="SUPFAM" id="SSF56801">
    <property type="entry name" value="Acetyl-CoA synthetase-like"/>
    <property type="match status" value="1"/>
</dbReference>
<dbReference type="GO" id="GO:0005829">
    <property type="term" value="C:cytosol"/>
    <property type="evidence" value="ECO:0007669"/>
    <property type="project" value="TreeGrafter"/>
</dbReference>
<dbReference type="HAMAP" id="MF_01123">
    <property type="entry name" value="Ac_CoA_synth"/>
    <property type="match status" value="1"/>
</dbReference>
<dbReference type="Gene3D" id="3.30.300.30">
    <property type="match status" value="1"/>
</dbReference>
<dbReference type="Pfam" id="PF00501">
    <property type="entry name" value="AMP-binding"/>
    <property type="match status" value="1"/>
</dbReference>
<comment type="catalytic activity">
    <reaction evidence="6">
        <text>acetate + ATP + CoA = acetyl-CoA + AMP + diphosphate</text>
        <dbReference type="Rhea" id="RHEA:23176"/>
        <dbReference type="ChEBI" id="CHEBI:30089"/>
        <dbReference type="ChEBI" id="CHEBI:30616"/>
        <dbReference type="ChEBI" id="CHEBI:33019"/>
        <dbReference type="ChEBI" id="CHEBI:57287"/>
        <dbReference type="ChEBI" id="CHEBI:57288"/>
        <dbReference type="ChEBI" id="CHEBI:456215"/>
        <dbReference type="EC" id="6.2.1.1"/>
    </reaction>
</comment>
<comment type="caution">
    <text evidence="6">Lacks conserved residue(s) required for the propagation of feature annotation.</text>
</comment>
<dbReference type="PANTHER" id="PTHR24095">
    <property type="entry name" value="ACETYL-COENZYME A SYNTHETASE"/>
    <property type="match status" value="1"/>
</dbReference>
<proteinExistence type="inferred from homology"/>
<dbReference type="Pfam" id="PF16177">
    <property type="entry name" value="ACAS_N"/>
    <property type="match status" value="1"/>
</dbReference>
<evidence type="ECO:0000256" key="6">
    <source>
        <dbReference type="HAMAP-Rule" id="MF_01123"/>
    </source>
</evidence>
<evidence type="ECO:0000256" key="5">
    <source>
        <dbReference type="ARBA" id="ARBA00022990"/>
    </source>
</evidence>
<dbReference type="InterPro" id="IPR042099">
    <property type="entry name" value="ANL_N_sf"/>
</dbReference>
<keyword evidence="2 6" id="KW-0436">Ligase</keyword>
<dbReference type="NCBIfam" id="NF001208">
    <property type="entry name" value="PRK00174.1"/>
    <property type="match status" value="1"/>
</dbReference>
<feature type="binding site" evidence="6">
    <location>
        <position position="544"/>
    </location>
    <ligand>
        <name>Mg(2+)</name>
        <dbReference type="ChEBI" id="CHEBI:18420"/>
    </ligand>
</feature>
<feature type="binding site" evidence="6">
    <location>
        <position position="507"/>
    </location>
    <ligand>
        <name>ATP</name>
        <dbReference type="ChEBI" id="CHEBI:30616"/>
    </ligand>
</feature>
<keyword evidence="4 6" id="KW-0067">ATP-binding</keyword>
<feature type="binding site" evidence="6">
    <location>
        <begin position="386"/>
        <end position="388"/>
    </location>
    <ligand>
        <name>ATP</name>
        <dbReference type="ChEBI" id="CHEBI:30616"/>
    </ligand>
</feature>
<dbReference type="GO" id="GO:0016208">
    <property type="term" value="F:AMP binding"/>
    <property type="evidence" value="ECO:0007669"/>
    <property type="project" value="InterPro"/>
</dbReference>
<feature type="domain" description="AMP-binding enzyme C-terminal" evidence="8">
    <location>
        <begin position="538"/>
        <end position="620"/>
    </location>
</feature>
<comment type="PTM">
    <text evidence="6">Acetylated. Deacetylation by the SIR2-homolog deacetylase activates the enzyme.</text>
</comment>
<feature type="binding site" evidence="6">
    <location>
        <position position="310"/>
    </location>
    <ligand>
        <name>CoA</name>
        <dbReference type="ChEBI" id="CHEBI:57287"/>
    </ligand>
</feature>
<evidence type="ECO:0000256" key="4">
    <source>
        <dbReference type="ARBA" id="ARBA00022840"/>
    </source>
</evidence>
<dbReference type="Pfam" id="PF13193">
    <property type="entry name" value="AMP-binding_C"/>
    <property type="match status" value="1"/>
</dbReference>
<dbReference type="Proteomes" id="UP000198242">
    <property type="component" value="Chromosome I"/>
</dbReference>
<comment type="cofactor">
    <cofactor evidence="6">
        <name>Mg(2+)</name>
        <dbReference type="ChEBI" id="CHEBI:18420"/>
    </cofactor>
</comment>
<dbReference type="InterPro" id="IPR045851">
    <property type="entry name" value="AMP-bd_C_sf"/>
</dbReference>
<feature type="modified residue" description="N6-acetyllysine" evidence="6">
    <location>
        <position position="620"/>
    </location>
</feature>
<sequence>MSEALANLLNETRQFPPPAELAANANVKADAYAEADGDRLGFWERQAGRLTWAKQWDQVLDWSNAPFAKWFVGGQLNVAYNCLDRHVAAGRGDKVAIHWEGEPGDTRTLTYADLHKLTCQAANTLTDLGVTAGDRVAIYLPMIPEAAVAMLACARIGATHSVVFGGFSADALTNRIQDASAKVVITADGGYRRGKPSALKPTVDEAVAKCPSVEHVLVVRRTGEDVAWSAKDRWWHEVVETASPEHVAQPFDAEHPLFILYTSGTTARPKGILHTSGGYLTQTLYTTHAVFDLKPETDVYWCTADIGWVTGHSYIVYGPLSNGATQVMYEGTPDTPHKGRLWEIVDKYGVTILYTAPTLIRTMMKWGEDIPAGYDLSSLRLLGSVGEPINPEAWIWYRQHVGRGELPVVDTWWQTETGAIMVSPLPGVTEAKPGSAMAPLPGIVADVVDDQGQSVPNGGGGYLVLREPWPSMLRTVWGDDNRFIETYWSRFGAGANAGDEWVYFAGDGAKKDDDGHIWLLGRVDDVMLVSGHNISTTEVESALVSHPSVAEAAVVGATDPTTGQAIVAFAIPRGNAETSGEAGEQLIADLRNHVAKTLGPIAKPRQIMLVPELPKTRSGKIMRRLLRDVAERRSLGDVTTLQDSSVMELIASGMGGGKSDED</sequence>
<accession>A0A1C4U0P6</accession>
<feature type="domain" description="Acetyl-coenzyme A synthetase N-terminal" evidence="9">
    <location>
        <begin position="30"/>
        <end position="82"/>
    </location>
</feature>
<dbReference type="EC" id="6.2.1.1" evidence="6"/>
<keyword evidence="3 6" id="KW-0547">Nucleotide-binding</keyword>
<organism evidence="10 11">
    <name type="scientific">Micromonospora viridifaciens</name>
    <dbReference type="NCBI Taxonomy" id="1881"/>
    <lineage>
        <taxon>Bacteria</taxon>
        <taxon>Bacillati</taxon>
        <taxon>Actinomycetota</taxon>
        <taxon>Actinomycetes</taxon>
        <taxon>Micromonosporales</taxon>
        <taxon>Micromonosporaceae</taxon>
        <taxon>Micromonospora</taxon>
    </lineage>
</organism>
<dbReference type="EMBL" id="LT607411">
    <property type="protein sequence ID" value="SCE65194.1"/>
    <property type="molecule type" value="Genomic_DNA"/>
</dbReference>
<feature type="domain" description="AMP-dependent synthetase/ligase" evidence="7">
    <location>
        <begin position="86"/>
        <end position="469"/>
    </location>
</feature>
<evidence type="ECO:0000259" key="7">
    <source>
        <dbReference type="Pfam" id="PF00501"/>
    </source>
</evidence>
<dbReference type="GO" id="GO:0005524">
    <property type="term" value="F:ATP binding"/>
    <property type="evidence" value="ECO:0007669"/>
    <property type="project" value="UniProtKB-KW"/>
</dbReference>
<comment type="function">
    <text evidence="6">Catalyzes the conversion of acetate into acetyl-CoA (AcCoA), an essential intermediate at the junction of anabolic and catabolic pathways. AcsA undergoes a two-step reaction. In the first half reaction, AcsA combines acetate with ATP to form acetyl-adenylate (AcAMP) intermediate. In the second half reaction, it can then transfer the acetyl group from AcAMP to the sulfhydryl group of CoA, forming the product AcCoA.</text>
</comment>
<keyword evidence="11" id="KW-1185">Reference proteome</keyword>
<dbReference type="OrthoDB" id="9803968at2"/>
<dbReference type="GO" id="GO:0019427">
    <property type="term" value="P:acetyl-CoA biosynthetic process from acetate"/>
    <property type="evidence" value="ECO:0007669"/>
    <property type="project" value="UniProtKB-UniRule"/>
</dbReference>
<protein>
    <recommendedName>
        <fullName evidence="6">Acetyl-coenzyme A synthetase</fullName>
        <shortName evidence="6">AcCoA synthetase</shortName>
        <shortName evidence="6">Acs</shortName>
        <ecNumber evidence="6">6.2.1.1</ecNumber>
    </recommendedName>
    <alternativeName>
        <fullName evidence="6">Acetate--CoA ligase</fullName>
    </alternativeName>
    <alternativeName>
        <fullName evidence="6">Acyl-activating enzyme</fullName>
    </alternativeName>
</protein>